<evidence type="ECO:0000256" key="5">
    <source>
        <dbReference type="ARBA" id="ARBA00022801"/>
    </source>
</evidence>
<dbReference type="Gene3D" id="3.40.50.1820">
    <property type="entry name" value="alpha/beta hydrolase"/>
    <property type="match status" value="1"/>
</dbReference>
<evidence type="ECO:0000256" key="8">
    <source>
        <dbReference type="SAM" id="SignalP"/>
    </source>
</evidence>
<accession>A0A9Y2MXP5</accession>
<keyword evidence="2" id="KW-0964">Secreted</keyword>
<keyword evidence="6" id="KW-0119">Carbohydrate metabolism</keyword>
<dbReference type="EMBL" id="CP127294">
    <property type="protein sequence ID" value="WIX82541.1"/>
    <property type="molecule type" value="Genomic_DNA"/>
</dbReference>
<reference evidence="9 10" key="1">
    <citation type="submission" date="2023-06" db="EMBL/GenBank/DDBJ databases">
        <authorList>
            <person name="Oyuntsetseg B."/>
            <person name="Kim S.B."/>
        </authorList>
    </citation>
    <scope>NUCLEOTIDE SEQUENCE [LARGE SCALE GENOMIC DNA]</scope>
    <source>
        <strain evidence="9 10">2-15</strain>
    </source>
</reference>
<organism evidence="9 10">
    <name type="scientific">Amycolatopsis carbonis</name>
    <dbReference type="NCBI Taxonomy" id="715471"/>
    <lineage>
        <taxon>Bacteria</taxon>
        <taxon>Bacillati</taxon>
        <taxon>Actinomycetota</taxon>
        <taxon>Actinomycetes</taxon>
        <taxon>Pseudonocardiales</taxon>
        <taxon>Pseudonocardiaceae</taxon>
        <taxon>Amycolatopsis</taxon>
    </lineage>
</organism>
<dbReference type="GO" id="GO:0045493">
    <property type="term" value="P:xylan catabolic process"/>
    <property type="evidence" value="ECO:0007669"/>
    <property type="project" value="UniProtKB-KW"/>
</dbReference>
<comment type="subcellular location">
    <subcellularLocation>
        <location evidence="1">Secreted</location>
    </subcellularLocation>
</comment>
<proteinExistence type="predicted"/>
<feature type="signal peptide" evidence="8">
    <location>
        <begin position="1"/>
        <end position="26"/>
    </location>
</feature>
<keyword evidence="3" id="KW-0858">Xylan degradation</keyword>
<gene>
    <name evidence="9" type="ORF">QRX50_18100</name>
</gene>
<keyword evidence="10" id="KW-1185">Reference proteome</keyword>
<dbReference type="PANTHER" id="PTHR38050">
    <property type="match status" value="1"/>
</dbReference>
<dbReference type="KEGG" id="acab:QRX50_18100"/>
<dbReference type="GO" id="GO:0030600">
    <property type="term" value="F:feruloyl esterase activity"/>
    <property type="evidence" value="ECO:0007669"/>
    <property type="project" value="InterPro"/>
</dbReference>
<dbReference type="SUPFAM" id="SSF53474">
    <property type="entry name" value="alpha/beta-Hydrolases"/>
    <property type="match status" value="1"/>
</dbReference>
<sequence length="322" mass="33762">MRFAKLAAVAALALTATAVVPQTASATPSVRNYPKVSMGCTAPSTSLPLGQTVTQTITSGGLARGYLIHLPASYQPGHPKPVVMAFHGRKGDGSDIEEFSGIDGLDTIAVYPVGAKGLDDQRAWQSAPYAAQGVDDVRFVGDLLDHLQSTLCVDPLRIFATGKSNGAGFVSLLACQLPMRIAAFATIAGAFYPGTTVGCSSSVPAPIVDFHGTADPTIEYNGGTSHSEPIPNLMDWAQNWANHNHCAATPVETPIGSDVIQFSWQNCAVNASVTHYRILGAGHTWPGELVDSGPGSATQTVKAQQVIWSFFNAHTLGSGLFR</sequence>
<keyword evidence="4 8" id="KW-0732">Signal</keyword>
<name>A0A9Y2MXP5_9PSEU</name>
<protein>
    <submittedName>
        <fullName evidence="9">PHB depolymerase family esterase</fullName>
    </submittedName>
</protein>
<evidence type="ECO:0000256" key="7">
    <source>
        <dbReference type="ARBA" id="ARBA00023326"/>
    </source>
</evidence>
<evidence type="ECO:0000256" key="2">
    <source>
        <dbReference type="ARBA" id="ARBA00022525"/>
    </source>
</evidence>
<feature type="chain" id="PRO_5040823145" evidence="8">
    <location>
        <begin position="27"/>
        <end position="322"/>
    </location>
</feature>
<dbReference type="GO" id="GO:0005576">
    <property type="term" value="C:extracellular region"/>
    <property type="evidence" value="ECO:0007669"/>
    <property type="project" value="UniProtKB-SubCell"/>
</dbReference>
<evidence type="ECO:0000256" key="3">
    <source>
        <dbReference type="ARBA" id="ARBA00022651"/>
    </source>
</evidence>
<evidence type="ECO:0000256" key="6">
    <source>
        <dbReference type="ARBA" id="ARBA00023277"/>
    </source>
</evidence>
<evidence type="ECO:0000256" key="1">
    <source>
        <dbReference type="ARBA" id="ARBA00004613"/>
    </source>
</evidence>
<dbReference type="InterPro" id="IPR043595">
    <property type="entry name" value="FaeB/C/D"/>
</dbReference>
<keyword evidence="7" id="KW-0624">Polysaccharide degradation</keyword>
<keyword evidence="5" id="KW-0378">Hydrolase</keyword>
<dbReference type="PANTHER" id="PTHR38050:SF2">
    <property type="entry name" value="FERULOYL ESTERASE C-RELATED"/>
    <property type="match status" value="1"/>
</dbReference>
<dbReference type="InterPro" id="IPR029058">
    <property type="entry name" value="AB_hydrolase_fold"/>
</dbReference>
<dbReference type="Proteomes" id="UP001236014">
    <property type="component" value="Chromosome"/>
</dbReference>
<evidence type="ECO:0000256" key="4">
    <source>
        <dbReference type="ARBA" id="ARBA00022729"/>
    </source>
</evidence>
<evidence type="ECO:0000313" key="9">
    <source>
        <dbReference type="EMBL" id="WIX82541.1"/>
    </source>
</evidence>
<evidence type="ECO:0000313" key="10">
    <source>
        <dbReference type="Proteomes" id="UP001236014"/>
    </source>
</evidence>
<dbReference type="AlphaFoldDB" id="A0A9Y2MXP5"/>
<dbReference type="RefSeq" id="WP_285973107.1">
    <property type="nucleotide sequence ID" value="NZ_CP127294.1"/>
</dbReference>